<organism evidence="2 3">
    <name type="scientific">Pleurodeles waltl</name>
    <name type="common">Iberian ribbed newt</name>
    <dbReference type="NCBI Taxonomy" id="8319"/>
    <lineage>
        <taxon>Eukaryota</taxon>
        <taxon>Metazoa</taxon>
        <taxon>Chordata</taxon>
        <taxon>Craniata</taxon>
        <taxon>Vertebrata</taxon>
        <taxon>Euteleostomi</taxon>
        <taxon>Amphibia</taxon>
        <taxon>Batrachia</taxon>
        <taxon>Caudata</taxon>
        <taxon>Salamandroidea</taxon>
        <taxon>Salamandridae</taxon>
        <taxon>Pleurodelinae</taxon>
        <taxon>Pleurodeles</taxon>
    </lineage>
</organism>
<dbReference type="EMBL" id="JANPWB010000004">
    <property type="protein sequence ID" value="KAJ1194712.1"/>
    <property type="molecule type" value="Genomic_DNA"/>
</dbReference>
<sequence>MLSALRYSRSRRYGGERGFSTEDPRASTAEGKGTGNPRRRTEMPGCVGATNAQGSAGVRLTNLPAECRSAVPF</sequence>
<evidence type="ECO:0000256" key="1">
    <source>
        <dbReference type="SAM" id="MobiDB-lite"/>
    </source>
</evidence>
<name>A0AAV7V1N1_PLEWA</name>
<evidence type="ECO:0000313" key="2">
    <source>
        <dbReference type="EMBL" id="KAJ1194712.1"/>
    </source>
</evidence>
<accession>A0AAV7V1N1</accession>
<protein>
    <submittedName>
        <fullName evidence="2">Uncharacterized protein</fullName>
    </submittedName>
</protein>
<gene>
    <name evidence="2" type="ORF">NDU88_003998</name>
</gene>
<evidence type="ECO:0000313" key="3">
    <source>
        <dbReference type="Proteomes" id="UP001066276"/>
    </source>
</evidence>
<feature type="compositionally biased region" description="Basic and acidic residues" evidence="1">
    <location>
        <begin position="13"/>
        <end position="25"/>
    </location>
</feature>
<reference evidence="2" key="1">
    <citation type="journal article" date="2022" name="bioRxiv">
        <title>Sequencing and chromosome-scale assembly of the giantPleurodeles waltlgenome.</title>
        <authorList>
            <person name="Brown T."/>
            <person name="Elewa A."/>
            <person name="Iarovenko S."/>
            <person name="Subramanian E."/>
            <person name="Araus A.J."/>
            <person name="Petzold A."/>
            <person name="Susuki M."/>
            <person name="Suzuki K.-i.T."/>
            <person name="Hayashi T."/>
            <person name="Toyoda A."/>
            <person name="Oliveira C."/>
            <person name="Osipova E."/>
            <person name="Leigh N.D."/>
            <person name="Simon A."/>
            <person name="Yun M.H."/>
        </authorList>
    </citation>
    <scope>NUCLEOTIDE SEQUENCE</scope>
    <source>
        <strain evidence="2">20211129_DDA</strain>
        <tissue evidence="2">Liver</tissue>
    </source>
</reference>
<dbReference type="Proteomes" id="UP001066276">
    <property type="component" value="Chromosome 2_2"/>
</dbReference>
<keyword evidence="3" id="KW-1185">Reference proteome</keyword>
<proteinExistence type="predicted"/>
<comment type="caution">
    <text evidence="2">The sequence shown here is derived from an EMBL/GenBank/DDBJ whole genome shotgun (WGS) entry which is preliminary data.</text>
</comment>
<feature type="region of interest" description="Disordered" evidence="1">
    <location>
        <begin position="1"/>
        <end position="50"/>
    </location>
</feature>
<dbReference type="AlphaFoldDB" id="A0AAV7V1N1"/>